<keyword evidence="2" id="KW-1185">Reference proteome</keyword>
<sequence>MWMMDLMNMKVYPNVKSLLLQRYATQPPLRGGSSIKTYKFDVDECRRAVSTFLVCGKHLFRTVEEPGFRYMMSVNN</sequence>
<gene>
    <name evidence="1" type="ORF">Gotri_012512</name>
</gene>
<name>A0A7J9DQE4_9ROSI</name>
<proteinExistence type="predicted"/>
<dbReference type="AlphaFoldDB" id="A0A7J9DQE4"/>
<organism evidence="1 2">
    <name type="scientific">Gossypium trilobum</name>
    <dbReference type="NCBI Taxonomy" id="34281"/>
    <lineage>
        <taxon>Eukaryota</taxon>
        <taxon>Viridiplantae</taxon>
        <taxon>Streptophyta</taxon>
        <taxon>Embryophyta</taxon>
        <taxon>Tracheophyta</taxon>
        <taxon>Spermatophyta</taxon>
        <taxon>Magnoliopsida</taxon>
        <taxon>eudicotyledons</taxon>
        <taxon>Gunneridae</taxon>
        <taxon>Pentapetalae</taxon>
        <taxon>rosids</taxon>
        <taxon>malvids</taxon>
        <taxon>Malvales</taxon>
        <taxon>Malvaceae</taxon>
        <taxon>Malvoideae</taxon>
        <taxon>Gossypium</taxon>
    </lineage>
</organism>
<dbReference type="Proteomes" id="UP000593568">
    <property type="component" value="Unassembled WGS sequence"/>
</dbReference>
<comment type="caution">
    <text evidence="1">The sequence shown here is derived from an EMBL/GenBank/DDBJ whole genome shotgun (WGS) entry which is preliminary data.</text>
</comment>
<accession>A0A7J9DQE4</accession>
<evidence type="ECO:0000313" key="2">
    <source>
        <dbReference type="Proteomes" id="UP000593568"/>
    </source>
</evidence>
<evidence type="ECO:0000313" key="1">
    <source>
        <dbReference type="EMBL" id="MBA0762973.1"/>
    </source>
</evidence>
<dbReference type="EMBL" id="JABEZW010000004">
    <property type="protein sequence ID" value="MBA0762973.1"/>
    <property type="molecule type" value="Genomic_DNA"/>
</dbReference>
<reference evidence="1 2" key="1">
    <citation type="journal article" date="2019" name="Genome Biol. Evol.">
        <title>Insights into the evolution of the New World diploid cottons (Gossypium, subgenus Houzingenia) based on genome sequencing.</title>
        <authorList>
            <person name="Grover C.E."/>
            <person name="Arick M.A. 2nd"/>
            <person name="Thrash A."/>
            <person name="Conover J.L."/>
            <person name="Sanders W.S."/>
            <person name="Peterson D.G."/>
            <person name="Frelichowski J.E."/>
            <person name="Scheffler J.A."/>
            <person name="Scheffler B.E."/>
            <person name="Wendel J.F."/>
        </authorList>
    </citation>
    <scope>NUCLEOTIDE SEQUENCE [LARGE SCALE GENOMIC DNA]</scope>
    <source>
        <strain evidence="1">8</strain>
        <tissue evidence="1">Leaf</tissue>
    </source>
</reference>
<protein>
    <submittedName>
        <fullName evidence="1">Uncharacterized protein</fullName>
    </submittedName>
</protein>